<dbReference type="InterPro" id="IPR036365">
    <property type="entry name" value="PGBD-like_sf"/>
</dbReference>
<keyword evidence="3" id="KW-0378">Hydrolase</keyword>
<dbReference type="GO" id="GO:0008234">
    <property type="term" value="F:cysteine-type peptidase activity"/>
    <property type="evidence" value="ECO:0007669"/>
    <property type="project" value="UniProtKB-KW"/>
</dbReference>
<dbReference type="InterPro" id="IPR000064">
    <property type="entry name" value="NLP_P60_dom"/>
</dbReference>
<evidence type="ECO:0000256" key="3">
    <source>
        <dbReference type="ARBA" id="ARBA00022801"/>
    </source>
</evidence>
<dbReference type="SUPFAM" id="SSF54001">
    <property type="entry name" value="Cysteine proteinases"/>
    <property type="match status" value="1"/>
</dbReference>
<keyword evidence="2" id="KW-0645">Protease</keyword>
<dbReference type="InterPro" id="IPR051202">
    <property type="entry name" value="Peptidase_C40"/>
</dbReference>
<evidence type="ECO:0000256" key="4">
    <source>
        <dbReference type="ARBA" id="ARBA00022807"/>
    </source>
</evidence>
<evidence type="ECO:0000256" key="1">
    <source>
        <dbReference type="ARBA" id="ARBA00007074"/>
    </source>
</evidence>
<sequence length="328" mass="36699">MKRFQNINKKMIISALLLSSMATTQVMPVNHAEAAVKTYKKYTFDRGTIVYSKPSIYSYQVANLLPATKVRGSNVGSYLKLTYPAQYKGMYIHRSKLTSTAPNSNSGYTLYPGYNGIKVYYLQRKLGIPYSPYTSTMNERTVNAVKAYQKRNGLKPTGIVTKSLWTKMFGNSVAFNIDARKKPSVVATNANHKTRINAMINYANIQVGKPYIWGSTGEAGFDCSGLLLQAMRAGGFDPKGISNFSNVRPQSDLANELWKNRAFSYVSINNIQRGDLIFYIRGNGTAGHVSLYLGNNQILHSLDNKVKIVSGYKNQYGYYKLGVKRPFK</sequence>
<keyword evidence="4" id="KW-0788">Thiol protease</keyword>
<evidence type="ECO:0000256" key="5">
    <source>
        <dbReference type="SAM" id="SignalP"/>
    </source>
</evidence>
<keyword evidence="8" id="KW-1185">Reference proteome</keyword>
<dbReference type="GO" id="GO:0006508">
    <property type="term" value="P:proteolysis"/>
    <property type="evidence" value="ECO:0007669"/>
    <property type="project" value="UniProtKB-KW"/>
</dbReference>
<evidence type="ECO:0000259" key="6">
    <source>
        <dbReference type="PROSITE" id="PS51935"/>
    </source>
</evidence>
<dbReference type="Pfam" id="PF01471">
    <property type="entry name" value="PG_binding_1"/>
    <property type="match status" value="1"/>
</dbReference>
<comment type="similarity">
    <text evidence="1">Belongs to the peptidase C40 family.</text>
</comment>
<comment type="caution">
    <text evidence="7">The sequence shown here is derived from an EMBL/GenBank/DDBJ whole genome shotgun (WGS) entry which is preliminary data.</text>
</comment>
<accession>A0A327ZWG1</accession>
<dbReference type="PANTHER" id="PTHR47053:SF1">
    <property type="entry name" value="MUREIN DD-ENDOPEPTIDASE MEPH-RELATED"/>
    <property type="match status" value="1"/>
</dbReference>
<dbReference type="PROSITE" id="PS51935">
    <property type="entry name" value="NLPC_P60"/>
    <property type="match status" value="1"/>
</dbReference>
<organism evidence="7 8">
    <name type="scientific">Macrococcus epidermidis</name>
    <dbReference type="NCBI Taxonomy" id="1902580"/>
    <lineage>
        <taxon>Bacteria</taxon>
        <taxon>Bacillati</taxon>
        <taxon>Bacillota</taxon>
        <taxon>Bacilli</taxon>
        <taxon>Bacillales</taxon>
        <taxon>Staphylococcaceae</taxon>
        <taxon>Macrococcus</taxon>
    </lineage>
</organism>
<feature type="signal peptide" evidence="5">
    <location>
        <begin position="1"/>
        <end position="24"/>
    </location>
</feature>
<proteinExistence type="inferred from homology"/>
<gene>
    <name evidence="7" type="ORF">BHU61_03645</name>
</gene>
<dbReference type="Gene3D" id="1.10.101.10">
    <property type="entry name" value="PGBD-like superfamily/PGBD"/>
    <property type="match status" value="1"/>
</dbReference>
<dbReference type="InterPro" id="IPR038765">
    <property type="entry name" value="Papain-like_cys_pep_sf"/>
</dbReference>
<dbReference type="RefSeq" id="WP_111714709.1">
    <property type="nucleotide sequence ID" value="NZ_JBHSSR010000001.1"/>
</dbReference>
<keyword evidence="5" id="KW-0732">Signal</keyword>
<dbReference type="Proteomes" id="UP000249808">
    <property type="component" value="Unassembled WGS sequence"/>
</dbReference>
<reference evidence="7 8" key="1">
    <citation type="journal article" date="2018" name="Front. Microbiol.">
        <title>Description and Comparative Genomics of Macrococcus caseolyticus subsp. hominis subsp. nov., Macrococcus goetzii sp. nov., Macrococcus epidermidis sp. nov., and Macrococcus bohemicus sp. nov., Novel Macrococci From Human Clinical Material With Virulence Potential and Suspected Uptake of Foreign DNA by Natural Transformation.</title>
        <authorList>
            <person name="Maslanova I."/>
            <person name="Wertheimer Z."/>
            <person name="Sedlacek I."/>
            <person name="Svec P."/>
            <person name="Indrakova A."/>
            <person name="Kovarovic V."/>
            <person name="Schumann P."/>
            <person name="Sproer C."/>
            <person name="Kralova S."/>
            <person name="Sedo O."/>
            <person name="Kristofova L."/>
            <person name="Vrbovska V."/>
            <person name="Fuzik T."/>
            <person name="Petras P."/>
            <person name="Zdrahal Z."/>
            <person name="Ruzickova V."/>
            <person name="Doskar J."/>
            <person name="Pantucek R."/>
        </authorList>
    </citation>
    <scope>NUCLEOTIDE SEQUENCE [LARGE SCALE GENOMIC DNA]</scope>
    <source>
        <strain evidence="7 8">01/688</strain>
    </source>
</reference>
<evidence type="ECO:0000256" key="2">
    <source>
        <dbReference type="ARBA" id="ARBA00022670"/>
    </source>
</evidence>
<dbReference type="InterPro" id="IPR002477">
    <property type="entry name" value="Peptidoglycan-bd-like"/>
</dbReference>
<dbReference type="SUPFAM" id="SSF47090">
    <property type="entry name" value="PGBD-like"/>
    <property type="match status" value="1"/>
</dbReference>
<protein>
    <recommendedName>
        <fullName evidence="6">NlpC/P60 domain-containing protein</fullName>
    </recommendedName>
</protein>
<dbReference type="Gene3D" id="3.90.1720.10">
    <property type="entry name" value="endopeptidase domain like (from Nostoc punctiforme)"/>
    <property type="match status" value="1"/>
</dbReference>
<dbReference type="AlphaFoldDB" id="A0A327ZWG1"/>
<evidence type="ECO:0000313" key="8">
    <source>
        <dbReference type="Proteomes" id="UP000249808"/>
    </source>
</evidence>
<feature type="domain" description="NlpC/P60" evidence="6">
    <location>
        <begin position="193"/>
        <end position="328"/>
    </location>
</feature>
<name>A0A327ZWG1_9STAP</name>
<dbReference type="InterPro" id="IPR036366">
    <property type="entry name" value="PGBDSf"/>
</dbReference>
<feature type="chain" id="PRO_5039429112" description="NlpC/P60 domain-containing protein" evidence="5">
    <location>
        <begin position="25"/>
        <end position="328"/>
    </location>
</feature>
<dbReference type="Pfam" id="PF00877">
    <property type="entry name" value="NLPC_P60"/>
    <property type="match status" value="1"/>
</dbReference>
<evidence type="ECO:0000313" key="7">
    <source>
        <dbReference type="EMBL" id="RAK46562.1"/>
    </source>
</evidence>
<dbReference type="PANTHER" id="PTHR47053">
    <property type="entry name" value="MUREIN DD-ENDOPEPTIDASE MEPH-RELATED"/>
    <property type="match status" value="1"/>
</dbReference>
<dbReference type="EMBL" id="PZJH01000001">
    <property type="protein sequence ID" value="RAK46562.1"/>
    <property type="molecule type" value="Genomic_DNA"/>
</dbReference>